<dbReference type="GO" id="GO:0016747">
    <property type="term" value="F:acyltransferase activity, transferring groups other than amino-acyl groups"/>
    <property type="evidence" value="ECO:0007669"/>
    <property type="project" value="InterPro"/>
</dbReference>
<dbReference type="PROSITE" id="PS51186">
    <property type="entry name" value="GNAT"/>
    <property type="match status" value="1"/>
</dbReference>
<comment type="caution">
    <text evidence="2">The sequence shown here is derived from an EMBL/GenBank/DDBJ whole genome shotgun (WGS) entry which is preliminary data.</text>
</comment>
<evidence type="ECO:0000313" key="3">
    <source>
        <dbReference type="Proteomes" id="UP000574276"/>
    </source>
</evidence>
<dbReference type="SUPFAM" id="SSF55729">
    <property type="entry name" value="Acyl-CoA N-acyltransferases (Nat)"/>
    <property type="match status" value="1"/>
</dbReference>
<dbReference type="Gene3D" id="3.40.630.30">
    <property type="match status" value="1"/>
</dbReference>
<reference evidence="2 3" key="1">
    <citation type="submission" date="2020-07" db="EMBL/GenBank/DDBJ databases">
        <title>Characterization and genome sequencing of isolate MD1, a novel member within the family Lachnospiraceae.</title>
        <authorList>
            <person name="Rettenmaier R."/>
            <person name="Di Bello L."/>
            <person name="Zinser C."/>
            <person name="Scheitz K."/>
            <person name="Liebl W."/>
            <person name="Zverlov V."/>
        </authorList>
    </citation>
    <scope>NUCLEOTIDE SEQUENCE [LARGE SCALE GENOMIC DNA]</scope>
    <source>
        <strain evidence="2 3">MD1</strain>
    </source>
</reference>
<dbReference type="Pfam" id="PF00583">
    <property type="entry name" value="Acetyltransf_1"/>
    <property type="match status" value="1"/>
</dbReference>
<feature type="domain" description="N-acetyltransferase" evidence="1">
    <location>
        <begin position="1"/>
        <end position="151"/>
    </location>
</feature>
<keyword evidence="2" id="KW-0808">Transferase</keyword>
<evidence type="ECO:0000313" key="2">
    <source>
        <dbReference type="EMBL" id="MBB2181322.1"/>
    </source>
</evidence>
<dbReference type="CDD" id="cd04301">
    <property type="entry name" value="NAT_SF"/>
    <property type="match status" value="1"/>
</dbReference>
<accession>A0A839JWD7</accession>
<dbReference type="RefSeq" id="WP_228351101.1">
    <property type="nucleotide sequence ID" value="NZ_JACEGA010000001.1"/>
</dbReference>
<dbReference type="InterPro" id="IPR016181">
    <property type="entry name" value="Acyl_CoA_acyltransferase"/>
</dbReference>
<dbReference type="AlphaFoldDB" id="A0A839JWD7"/>
<sequence>MNLRYVKAKIEDADLLIKIYNASFYDDYIKYGECPAYGRSKEKMEESIEKYPKFIIYNENSPIGAVSAEDRGNGEYYLGCLCVIPEYQGKGIGTKAFHYMLEYYSDWKKVTLITPADKEENIAFYTKKCGFEIDGTEMDGNVKVVHFLKER</sequence>
<gene>
    <name evidence="2" type="ORF">H0486_00235</name>
</gene>
<proteinExistence type="predicted"/>
<dbReference type="EMBL" id="JACEGA010000001">
    <property type="protein sequence ID" value="MBB2181322.1"/>
    <property type="molecule type" value="Genomic_DNA"/>
</dbReference>
<dbReference type="InterPro" id="IPR000182">
    <property type="entry name" value="GNAT_dom"/>
</dbReference>
<evidence type="ECO:0000259" key="1">
    <source>
        <dbReference type="PROSITE" id="PS51186"/>
    </source>
</evidence>
<keyword evidence="3" id="KW-1185">Reference proteome</keyword>
<name>A0A839JWD7_9FIRM</name>
<organism evidence="2 3">
    <name type="scientific">Variimorphobacter saccharofermentans</name>
    <dbReference type="NCBI Taxonomy" id="2755051"/>
    <lineage>
        <taxon>Bacteria</taxon>
        <taxon>Bacillati</taxon>
        <taxon>Bacillota</taxon>
        <taxon>Clostridia</taxon>
        <taxon>Lachnospirales</taxon>
        <taxon>Lachnospiraceae</taxon>
        <taxon>Variimorphobacter</taxon>
    </lineage>
</organism>
<dbReference type="Proteomes" id="UP000574276">
    <property type="component" value="Unassembled WGS sequence"/>
</dbReference>
<protein>
    <submittedName>
        <fullName evidence="2">GNAT family N-acetyltransferase</fullName>
    </submittedName>
</protein>